<dbReference type="InterPro" id="IPR015943">
    <property type="entry name" value="WD40/YVTN_repeat-like_dom_sf"/>
</dbReference>
<feature type="region of interest" description="Disordered" evidence="10">
    <location>
        <begin position="302"/>
        <end position="380"/>
    </location>
</feature>
<dbReference type="InterPro" id="IPR045145">
    <property type="entry name" value="PTHR15271"/>
</dbReference>
<dbReference type="OrthoDB" id="71227at2759"/>
<gene>
    <name evidence="12" type="ORF">BS47DRAFT_1341543</name>
</gene>
<evidence type="ECO:0000256" key="5">
    <source>
        <dbReference type="ARBA" id="ARBA00022763"/>
    </source>
</evidence>
<feature type="compositionally biased region" description="Polar residues" evidence="10">
    <location>
        <begin position="41"/>
        <end position="57"/>
    </location>
</feature>
<evidence type="ECO:0000259" key="11">
    <source>
        <dbReference type="Pfam" id="PF24105"/>
    </source>
</evidence>
<name>A0A9P6B1Z5_9AGAM</name>
<feature type="region of interest" description="Disordered" evidence="10">
    <location>
        <begin position="401"/>
        <end position="448"/>
    </location>
</feature>
<evidence type="ECO:0000256" key="8">
    <source>
        <dbReference type="ARBA" id="ARBA00023242"/>
    </source>
</evidence>
<evidence type="ECO:0000313" key="12">
    <source>
        <dbReference type="EMBL" id="KAF9515952.1"/>
    </source>
</evidence>
<dbReference type="PANTHER" id="PTHR15271">
    <property type="entry name" value="CHROMATIN ASSEMBLY FACTOR 1 SUBUNIT B"/>
    <property type="match status" value="1"/>
</dbReference>
<dbReference type="Pfam" id="PF24105">
    <property type="entry name" value="Beta-prop_CAF1B_HIR1"/>
    <property type="match status" value="2"/>
</dbReference>
<dbReference type="EMBL" id="MU128945">
    <property type="protein sequence ID" value="KAF9515952.1"/>
    <property type="molecule type" value="Genomic_DNA"/>
</dbReference>
<reference evidence="12" key="1">
    <citation type="journal article" date="2020" name="Nat. Commun.">
        <title>Large-scale genome sequencing of mycorrhizal fungi provides insights into the early evolution of symbiotic traits.</title>
        <authorList>
            <person name="Miyauchi S."/>
            <person name="Kiss E."/>
            <person name="Kuo A."/>
            <person name="Drula E."/>
            <person name="Kohler A."/>
            <person name="Sanchez-Garcia M."/>
            <person name="Morin E."/>
            <person name="Andreopoulos B."/>
            <person name="Barry K.W."/>
            <person name="Bonito G."/>
            <person name="Buee M."/>
            <person name="Carver A."/>
            <person name="Chen C."/>
            <person name="Cichocki N."/>
            <person name="Clum A."/>
            <person name="Culley D."/>
            <person name="Crous P.W."/>
            <person name="Fauchery L."/>
            <person name="Girlanda M."/>
            <person name="Hayes R.D."/>
            <person name="Keri Z."/>
            <person name="LaButti K."/>
            <person name="Lipzen A."/>
            <person name="Lombard V."/>
            <person name="Magnuson J."/>
            <person name="Maillard F."/>
            <person name="Murat C."/>
            <person name="Nolan M."/>
            <person name="Ohm R.A."/>
            <person name="Pangilinan J."/>
            <person name="Pereira M.F."/>
            <person name="Perotto S."/>
            <person name="Peter M."/>
            <person name="Pfister S."/>
            <person name="Riley R."/>
            <person name="Sitrit Y."/>
            <person name="Stielow J.B."/>
            <person name="Szollosi G."/>
            <person name="Zifcakova L."/>
            <person name="Stursova M."/>
            <person name="Spatafora J.W."/>
            <person name="Tedersoo L."/>
            <person name="Vaario L.M."/>
            <person name="Yamada A."/>
            <person name="Yan M."/>
            <person name="Wang P."/>
            <person name="Xu J."/>
            <person name="Bruns T."/>
            <person name="Baldrian P."/>
            <person name="Vilgalys R."/>
            <person name="Dunand C."/>
            <person name="Henrissat B."/>
            <person name="Grigoriev I.V."/>
            <person name="Hibbett D."/>
            <person name="Nagy L.G."/>
            <person name="Martin F.M."/>
        </authorList>
    </citation>
    <scope>NUCLEOTIDE SEQUENCE</scope>
    <source>
        <strain evidence="12">UP504</strain>
    </source>
</reference>
<dbReference type="PROSITE" id="PS50082">
    <property type="entry name" value="WD_REPEATS_2"/>
    <property type="match status" value="3"/>
</dbReference>
<keyword evidence="3 9" id="KW-0853">WD repeat</keyword>
<organism evidence="12 13">
    <name type="scientific">Hydnum rufescens UP504</name>
    <dbReference type="NCBI Taxonomy" id="1448309"/>
    <lineage>
        <taxon>Eukaryota</taxon>
        <taxon>Fungi</taxon>
        <taxon>Dikarya</taxon>
        <taxon>Basidiomycota</taxon>
        <taxon>Agaricomycotina</taxon>
        <taxon>Agaricomycetes</taxon>
        <taxon>Cantharellales</taxon>
        <taxon>Hydnaceae</taxon>
        <taxon>Hydnum</taxon>
    </lineage>
</organism>
<evidence type="ECO:0000256" key="4">
    <source>
        <dbReference type="ARBA" id="ARBA00022737"/>
    </source>
</evidence>
<dbReference type="InterPro" id="IPR055410">
    <property type="entry name" value="Beta-prop_CAF1B_HIR1"/>
</dbReference>
<keyword evidence="8" id="KW-0539">Nucleus</keyword>
<feature type="repeat" description="WD" evidence="9">
    <location>
        <begin position="107"/>
        <end position="139"/>
    </location>
</feature>
<evidence type="ECO:0000313" key="13">
    <source>
        <dbReference type="Proteomes" id="UP000886523"/>
    </source>
</evidence>
<dbReference type="GO" id="GO:0006334">
    <property type="term" value="P:nucleosome assembly"/>
    <property type="evidence" value="ECO:0007669"/>
    <property type="project" value="TreeGrafter"/>
</dbReference>
<feature type="domain" description="CAF1B/HIR1 beta-propeller" evidence="11">
    <location>
        <begin position="446"/>
        <end position="619"/>
    </location>
</feature>
<dbReference type="AlphaFoldDB" id="A0A9P6B1Z5"/>
<feature type="region of interest" description="Disordered" evidence="10">
    <location>
        <begin position="502"/>
        <end position="532"/>
    </location>
</feature>
<feature type="repeat" description="WD" evidence="9">
    <location>
        <begin position="205"/>
        <end position="240"/>
    </location>
</feature>
<dbReference type="GO" id="GO:0006335">
    <property type="term" value="P:DNA replication-dependent chromatin assembly"/>
    <property type="evidence" value="ECO:0007669"/>
    <property type="project" value="InterPro"/>
</dbReference>
<feature type="domain" description="CAF1B/HIR1 beta-propeller" evidence="11">
    <location>
        <begin position="56"/>
        <end position="242"/>
    </location>
</feature>
<evidence type="ECO:0000256" key="3">
    <source>
        <dbReference type="ARBA" id="ARBA00022574"/>
    </source>
</evidence>
<dbReference type="SMART" id="SM00320">
    <property type="entry name" value="WD40"/>
    <property type="match status" value="6"/>
</dbReference>
<protein>
    <recommendedName>
        <fullName evidence="11">CAF1B/HIR1 beta-propeller domain-containing protein</fullName>
    </recommendedName>
</protein>
<feature type="region of interest" description="Disordered" evidence="10">
    <location>
        <begin position="245"/>
        <end position="275"/>
    </location>
</feature>
<feature type="region of interest" description="Disordered" evidence="10">
    <location>
        <begin position="40"/>
        <end position="63"/>
    </location>
</feature>
<keyword evidence="7" id="KW-0234">DNA repair</keyword>
<dbReference type="Proteomes" id="UP000886523">
    <property type="component" value="Unassembled WGS sequence"/>
</dbReference>
<feature type="repeat" description="WD" evidence="9">
    <location>
        <begin position="163"/>
        <end position="204"/>
    </location>
</feature>
<dbReference type="InterPro" id="IPR001680">
    <property type="entry name" value="WD40_rpt"/>
</dbReference>
<feature type="compositionally biased region" description="Polar residues" evidence="10">
    <location>
        <begin position="249"/>
        <end position="262"/>
    </location>
</feature>
<proteinExistence type="inferred from homology"/>
<accession>A0A9P6B1Z5</accession>
<keyword evidence="13" id="KW-1185">Reference proteome</keyword>
<keyword evidence="6" id="KW-0156">Chromatin regulator</keyword>
<comment type="caution">
    <text evidence="12">The sequence shown here is derived from an EMBL/GenBank/DDBJ whole genome shotgun (WGS) entry which is preliminary data.</text>
</comment>
<dbReference type="GO" id="GO:0033186">
    <property type="term" value="C:CAF-1 complex"/>
    <property type="evidence" value="ECO:0007669"/>
    <property type="project" value="TreeGrafter"/>
</dbReference>
<evidence type="ECO:0000256" key="2">
    <source>
        <dbReference type="ARBA" id="ARBA00007306"/>
    </source>
</evidence>
<dbReference type="PANTHER" id="PTHR15271:SF4">
    <property type="entry name" value="CHROMATIN ASSEMBLY FACTOR 1 SUBUNIT B"/>
    <property type="match status" value="1"/>
</dbReference>
<evidence type="ECO:0000256" key="7">
    <source>
        <dbReference type="ARBA" id="ARBA00023204"/>
    </source>
</evidence>
<feature type="compositionally biased region" description="Polar residues" evidence="10">
    <location>
        <begin position="436"/>
        <end position="448"/>
    </location>
</feature>
<dbReference type="PROSITE" id="PS50294">
    <property type="entry name" value="WD_REPEATS_REGION"/>
    <property type="match status" value="1"/>
</dbReference>
<feature type="region of interest" description="Disordered" evidence="10">
    <location>
        <begin position="664"/>
        <end position="713"/>
    </location>
</feature>
<sequence>MRVKTLEIRWHESLPIYALDYQQPQGGALKRILAPRIQRDPSLQPSPASSDPGQATPPSYRLATSGGDNNVRVWMVYPNILPPSAIASSPSERAVPHPPRVEYLATLSKHTATVNVVRFSPNGEFIASAGDDGMIAIWSPSDRPAVSYGNDYEKEHWRMRIVLKCTSREVYDLAWSPNGEWIIAGSTDNTARIFNAADGTCVREITEHSHYVQGVAWDPMNEFVATQSSDRSVHVYSISTKRGPFDRTPSISSATPHASQGRPNVGRHSSIASDADSVMTSASELKDDYTTQFAAALAAATAESSSSSAQETPVKAPPTPTASIASSVSAMYPPKENPQASRSRRSSFSSAANPGSPALSSRNFGRSPSPMPPLPAIRTPAATPSWASTFDFSPDGALLLTPAGHFDDPSVVPSSSRSSRPATQADDPPIQPKRVGTNNGTDAPPSSSSVFIYSRANFSRPPVAHLPGHKTASVAVKFSPSPSDVQKIVIEVGKEQTVHIDVGATPNSPAKPSSSSSTMPTSVLLPPSPALSSSSVRARTPSLQAPPATASVFSLSYRMLFAVATQDTVMIYDTQQAGPLCMFTNLHYAGFTDVAWAPDGQSLMLASSDGYCSIVIFDEFLPLYHTQQHHMQLQAIANSVATPQHTHHPLPTVVTQSGPSLLKKSELLTPADEQGPSPKEAIPETSNSASPDEDGQPRKKKRRIQLTHHGNIE</sequence>
<evidence type="ECO:0000256" key="9">
    <source>
        <dbReference type="PROSITE-ProRule" id="PRU00221"/>
    </source>
</evidence>
<keyword evidence="5" id="KW-0227">DNA damage</keyword>
<evidence type="ECO:0000256" key="1">
    <source>
        <dbReference type="ARBA" id="ARBA00004123"/>
    </source>
</evidence>
<dbReference type="Gene3D" id="2.130.10.10">
    <property type="entry name" value="YVTN repeat-like/Quinoprotein amine dehydrogenase"/>
    <property type="match status" value="2"/>
</dbReference>
<evidence type="ECO:0000256" key="10">
    <source>
        <dbReference type="SAM" id="MobiDB-lite"/>
    </source>
</evidence>
<feature type="compositionally biased region" description="Low complexity" evidence="10">
    <location>
        <begin position="409"/>
        <end position="421"/>
    </location>
</feature>
<dbReference type="SUPFAM" id="SSF50978">
    <property type="entry name" value="WD40 repeat-like"/>
    <property type="match status" value="1"/>
</dbReference>
<comment type="similarity">
    <text evidence="2">Belongs to the WD repeat HIR1 family.</text>
</comment>
<feature type="compositionally biased region" description="Low complexity" evidence="10">
    <location>
        <begin position="505"/>
        <end position="532"/>
    </location>
</feature>
<keyword evidence="4" id="KW-0677">Repeat</keyword>
<dbReference type="GO" id="GO:0006281">
    <property type="term" value="P:DNA repair"/>
    <property type="evidence" value="ECO:0007669"/>
    <property type="project" value="UniProtKB-KW"/>
</dbReference>
<dbReference type="InterPro" id="IPR036322">
    <property type="entry name" value="WD40_repeat_dom_sf"/>
</dbReference>
<dbReference type="GO" id="GO:0005634">
    <property type="term" value="C:nucleus"/>
    <property type="evidence" value="ECO:0007669"/>
    <property type="project" value="UniProtKB-SubCell"/>
</dbReference>
<evidence type="ECO:0000256" key="6">
    <source>
        <dbReference type="ARBA" id="ARBA00022853"/>
    </source>
</evidence>
<comment type="subcellular location">
    <subcellularLocation>
        <location evidence="1">Nucleus</location>
    </subcellularLocation>
</comment>